<feature type="region of interest" description="Disordered" evidence="1">
    <location>
        <begin position="111"/>
        <end position="130"/>
    </location>
</feature>
<comment type="caution">
    <text evidence="2">The sequence shown here is derived from an EMBL/GenBank/DDBJ whole genome shotgun (WGS) entry which is preliminary data.</text>
</comment>
<name>A0A4Z1FTD2_9HELO</name>
<keyword evidence="3" id="KW-1185">Reference proteome</keyword>
<feature type="compositionally biased region" description="Polar residues" evidence="1">
    <location>
        <begin position="111"/>
        <end position="121"/>
    </location>
</feature>
<evidence type="ECO:0000313" key="3">
    <source>
        <dbReference type="Proteomes" id="UP000297910"/>
    </source>
</evidence>
<dbReference type="EMBL" id="PQXI01000078">
    <property type="protein sequence ID" value="TGO25523.1"/>
    <property type="molecule type" value="Genomic_DNA"/>
</dbReference>
<proteinExistence type="predicted"/>
<evidence type="ECO:0000313" key="2">
    <source>
        <dbReference type="EMBL" id="TGO25523.1"/>
    </source>
</evidence>
<reference evidence="2 3" key="1">
    <citation type="submission" date="2017-12" db="EMBL/GenBank/DDBJ databases">
        <title>Comparative genomics of Botrytis spp.</title>
        <authorList>
            <person name="Valero-Jimenez C.A."/>
            <person name="Tapia P."/>
            <person name="Veloso J."/>
            <person name="Silva-Moreno E."/>
            <person name="Staats M."/>
            <person name="Valdes J.H."/>
            <person name="Van Kan J.A.L."/>
        </authorList>
    </citation>
    <scope>NUCLEOTIDE SEQUENCE [LARGE SCALE GENOMIC DNA]</scope>
    <source>
        <strain evidence="2 3">Bp0003</strain>
    </source>
</reference>
<gene>
    <name evidence="2" type="ORF">BPAE_0078g00220</name>
</gene>
<dbReference type="AlphaFoldDB" id="A0A4Z1FTD2"/>
<sequence length="322" mass="35968">MSSQSSRDIFTYTAKTALDNLSEIWDESFAKAERDYEVFGKAVIEIGEVEISEQIGREIWCMLGGGGRPTVEKQIKQEQELQSEEDGNAHGDAIAYPSNLHVEAIASTTKFSATKQHSVTKPSLEPTAAHTNTSAKSTLFLAKNTKSSLITAEGTSSASSYSANLPISKDNAPPSGVVLTKENCFPHCADVATPFSDHGGAKWSNYLLNMRSVIELQYCKLQLKRVTYSQQNKIGKLHTKWCIIWPVYRAKVETPAMLQELQHVGQFWRWLQGQQYLPKHENICNRYRQFSKECQREGEVGASWKRVRGDEGDGEEVGSGKR</sequence>
<evidence type="ECO:0000256" key="1">
    <source>
        <dbReference type="SAM" id="MobiDB-lite"/>
    </source>
</evidence>
<dbReference type="Proteomes" id="UP000297910">
    <property type="component" value="Unassembled WGS sequence"/>
</dbReference>
<protein>
    <submittedName>
        <fullName evidence="2">Uncharacterized protein</fullName>
    </submittedName>
</protein>
<organism evidence="2 3">
    <name type="scientific">Botrytis paeoniae</name>
    <dbReference type="NCBI Taxonomy" id="278948"/>
    <lineage>
        <taxon>Eukaryota</taxon>
        <taxon>Fungi</taxon>
        <taxon>Dikarya</taxon>
        <taxon>Ascomycota</taxon>
        <taxon>Pezizomycotina</taxon>
        <taxon>Leotiomycetes</taxon>
        <taxon>Helotiales</taxon>
        <taxon>Sclerotiniaceae</taxon>
        <taxon>Botrytis</taxon>
    </lineage>
</organism>
<accession>A0A4Z1FTD2</accession>